<dbReference type="PANTHER" id="PTHR43080">
    <property type="entry name" value="CBS DOMAIN-CONTAINING PROTEIN CBSX3, MITOCHONDRIAL"/>
    <property type="match status" value="1"/>
</dbReference>
<feature type="domain" description="CBS" evidence="3">
    <location>
        <begin position="8"/>
        <end position="68"/>
    </location>
</feature>
<dbReference type="RefSeq" id="WP_150963836.1">
    <property type="nucleotide sequence ID" value="NZ_VZZJ01000008.1"/>
</dbReference>
<keyword evidence="1 2" id="KW-0129">CBS domain</keyword>
<reference evidence="4 5" key="1">
    <citation type="submission" date="2019-09" db="EMBL/GenBank/DDBJ databases">
        <title>YIM 132548 draft genome.</title>
        <authorList>
            <person name="Jiang L."/>
        </authorList>
    </citation>
    <scope>NUCLEOTIDE SEQUENCE [LARGE SCALE GENOMIC DNA]</scope>
    <source>
        <strain evidence="4 5">YIM 132548</strain>
    </source>
</reference>
<dbReference type="InterPro" id="IPR051257">
    <property type="entry name" value="Diverse_CBS-Domain"/>
</dbReference>
<dbReference type="Pfam" id="PF00571">
    <property type="entry name" value="CBS"/>
    <property type="match status" value="2"/>
</dbReference>
<name>A0A6N6MPJ0_9HYPH</name>
<dbReference type="InterPro" id="IPR044725">
    <property type="entry name" value="CBSX3_CBS_dom"/>
</dbReference>
<dbReference type="InterPro" id="IPR000644">
    <property type="entry name" value="CBS_dom"/>
</dbReference>
<accession>A0A6N6MPJ0</accession>
<protein>
    <submittedName>
        <fullName evidence="4">CBS domain-containing protein</fullName>
    </submittedName>
</protein>
<comment type="caution">
    <text evidence="4">The sequence shown here is derived from an EMBL/GenBank/DDBJ whole genome shotgun (WGS) entry which is preliminary data.</text>
</comment>
<dbReference type="SMART" id="SM00116">
    <property type="entry name" value="CBS"/>
    <property type="match status" value="2"/>
</dbReference>
<dbReference type="EMBL" id="VZZJ01000008">
    <property type="protein sequence ID" value="KAB1073432.1"/>
    <property type="molecule type" value="Genomic_DNA"/>
</dbReference>
<evidence type="ECO:0000313" key="5">
    <source>
        <dbReference type="Proteomes" id="UP000441523"/>
    </source>
</evidence>
<dbReference type="CDD" id="cd04623">
    <property type="entry name" value="CBS_pair_bac_euk"/>
    <property type="match status" value="1"/>
</dbReference>
<organism evidence="4 5">
    <name type="scientific">Methylobacterium planeticum</name>
    <dbReference type="NCBI Taxonomy" id="2615211"/>
    <lineage>
        <taxon>Bacteria</taxon>
        <taxon>Pseudomonadati</taxon>
        <taxon>Pseudomonadota</taxon>
        <taxon>Alphaproteobacteria</taxon>
        <taxon>Hyphomicrobiales</taxon>
        <taxon>Methylobacteriaceae</taxon>
        <taxon>Methylobacterium</taxon>
    </lineage>
</organism>
<dbReference type="Proteomes" id="UP000441523">
    <property type="component" value="Unassembled WGS sequence"/>
</dbReference>
<evidence type="ECO:0000313" key="4">
    <source>
        <dbReference type="EMBL" id="KAB1073432.1"/>
    </source>
</evidence>
<dbReference type="PROSITE" id="PS51371">
    <property type="entry name" value="CBS"/>
    <property type="match status" value="2"/>
</dbReference>
<evidence type="ECO:0000256" key="2">
    <source>
        <dbReference type="PROSITE-ProRule" id="PRU00703"/>
    </source>
</evidence>
<sequence>MTVAHILAEKGSAVAMVQPNRTLDDAIHLLAEKSIGALVVTDEARTLVGIISERDILRALARQGAAALDAPVSNHMIREVVICRRETTNDEVMRLMTDQRFRHMPVCEHGKLVGIVSIGDVVKHRLLTMEAEEQVMLEYITKG</sequence>
<feature type="domain" description="CBS" evidence="3">
    <location>
        <begin position="76"/>
        <end position="133"/>
    </location>
</feature>
<dbReference type="Gene3D" id="3.10.580.10">
    <property type="entry name" value="CBS-domain"/>
    <property type="match status" value="1"/>
</dbReference>
<evidence type="ECO:0000259" key="3">
    <source>
        <dbReference type="PROSITE" id="PS51371"/>
    </source>
</evidence>
<keyword evidence="5" id="KW-1185">Reference proteome</keyword>
<dbReference type="PANTHER" id="PTHR43080:SF2">
    <property type="entry name" value="CBS DOMAIN-CONTAINING PROTEIN"/>
    <property type="match status" value="1"/>
</dbReference>
<dbReference type="InterPro" id="IPR046342">
    <property type="entry name" value="CBS_dom_sf"/>
</dbReference>
<proteinExistence type="predicted"/>
<gene>
    <name evidence="4" type="ORF">F6X51_11865</name>
</gene>
<evidence type="ECO:0000256" key="1">
    <source>
        <dbReference type="ARBA" id="ARBA00023122"/>
    </source>
</evidence>
<dbReference type="AlphaFoldDB" id="A0A6N6MPJ0"/>
<dbReference type="SUPFAM" id="SSF54631">
    <property type="entry name" value="CBS-domain pair"/>
    <property type="match status" value="1"/>
</dbReference>